<feature type="non-terminal residue" evidence="1">
    <location>
        <position position="356"/>
    </location>
</feature>
<dbReference type="Proteomes" id="UP000790709">
    <property type="component" value="Unassembled WGS sequence"/>
</dbReference>
<evidence type="ECO:0000313" key="2">
    <source>
        <dbReference type="Proteomes" id="UP000790709"/>
    </source>
</evidence>
<name>A0ACB8AZ08_9AGAM</name>
<reference evidence="1" key="1">
    <citation type="journal article" date="2021" name="New Phytol.">
        <title>Evolutionary innovations through gain and loss of genes in the ectomycorrhizal Boletales.</title>
        <authorList>
            <person name="Wu G."/>
            <person name="Miyauchi S."/>
            <person name="Morin E."/>
            <person name="Kuo A."/>
            <person name="Drula E."/>
            <person name="Varga T."/>
            <person name="Kohler A."/>
            <person name="Feng B."/>
            <person name="Cao Y."/>
            <person name="Lipzen A."/>
            <person name="Daum C."/>
            <person name="Hundley H."/>
            <person name="Pangilinan J."/>
            <person name="Johnson J."/>
            <person name="Barry K."/>
            <person name="LaButti K."/>
            <person name="Ng V."/>
            <person name="Ahrendt S."/>
            <person name="Min B."/>
            <person name="Choi I.G."/>
            <person name="Park H."/>
            <person name="Plett J.M."/>
            <person name="Magnuson J."/>
            <person name="Spatafora J.W."/>
            <person name="Nagy L.G."/>
            <person name="Henrissat B."/>
            <person name="Grigoriev I.V."/>
            <person name="Yang Z.L."/>
            <person name="Xu J."/>
            <person name="Martin F.M."/>
        </authorList>
    </citation>
    <scope>NUCLEOTIDE SEQUENCE</scope>
    <source>
        <strain evidence="1">KUC20120723A-06</strain>
    </source>
</reference>
<protein>
    <submittedName>
        <fullName evidence="1">Uncharacterized protein</fullName>
    </submittedName>
</protein>
<comment type="caution">
    <text evidence="1">The sequence shown here is derived from an EMBL/GenBank/DDBJ whole genome shotgun (WGS) entry which is preliminary data.</text>
</comment>
<evidence type="ECO:0000313" key="1">
    <source>
        <dbReference type="EMBL" id="KAH7917833.1"/>
    </source>
</evidence>
<proteinExistence type="predicted"/>
<organism evidence="1 2">
    <name type="scientific">Leucogyrophana mollusca</name>
    <dbReference type="NCBI Taxonomy" id="85980"/>
    <lineage>
        <taxon>Eukaryota</taxon>
        <taxon>Fungi</taxon>
        <taxon>Dikarya</taxon>
        <taxon>Basidiomycota</taxon>
        <taxon>Agaricomycotina</taxon>
        <taxon>Agaricomycetes</taxon>
        <taxon>Agaricomycetidae</taxon>
        <taxon>Boletales</taxon>
        <taxon>Boletales incertae sedis</taxon>
        <taxon>Leucogyrophana</taxon>
    </lineage>
</organism>
<gene>
    <name evidence="1" type="ORF">BV22DRAFT_967818</name>
</gene>
<sequence length="356" mass="39696">ATRFPDTSNTRYQSHCEAAAELLTYLDLYIELLDSVRLKKDKQNFNHMEENLFKALHDIPTLTELAVLVLYAAAVTHPYMRSVRGPGTENLNILDLGPLHNRVKSHVQKVIDEPAILIGPSASFATGSLDGEEWQNPAAVAAVSRLASRKDGAPGLPHLERVLVSFFSGALETWERFTMEFDEIGSATAAEREATWMPSTNDANEGALGGYRIHAQNKPTSTVHQYNAKAKFQRNDTQAFMDHVLTGDAHNRFIMQSARKQDSSGLERKRKAALVNHDDQVVREKRKKLLEKEVHTAEITARLEAVTLVLEEASIDKLSVPQLNEQLGAFRLYDPTVPKPNSKLVPNKAKKLEAVK</sequence>
<accession>A0ACB8AZ08</accession>
<keyword evidence="2" id="KW-1185">Reference proteome</keyword>
<feature type="non-terminal residue" evidence="1">
    <location>
        <position position="1"/>
    </location>
</feature>
<dbReference type="EMBL" id="MU266924">
    <property type="protein sequence ID" value="KAH7917833.1"/>
    <property type="molecule type" value="Genomic_DNA"/>
</dbReference>